<dbReference type="KEGG" id="ddi:DDB_G0276317"/>
<dbReference type="PROSITE" id="PS50003">
    <property type="entry name" value="PH_DOMAIN"/>
    <property type="match status" value="1"/>
</dbReference>
<dbReference type="PaxDb" id="44689-DDB0217777"/>
<dbReference type="AlphaFoldDB" id="Q551W8"/>
<dbReference type="HOGENOM" id="CLU_457456_0_0_1"/>
<dbReference type="SMR" id="Q551W8"/>
<dbReference type="PANTHER" id="PTHR12092">
    <property type="entry name" value="PLECKSTRIN"/>
    <property type="match status" value="1"/>
</dbReference>
<organism evidence="2 3">
    <name type="scientific">Dictyostelium discoideum</name>
    <name type="common">Social amoeba</name>
    <dbReference type="NCBI Taxonomy" id="44689"/>
    <lineage>
        <taxon>Eukaryota</taxon>
        <taxon>Amoebozoa</taxon>
        <taxon>Evosea</taxon>
        <taxon>Eumycetozoa</taxon>
        <taxon>Dictyostelia</taxon>
        <taxon>Dictyosteliales</taxon>
        <taxon>Dictyosteliaceae</taxon>
        <taxon>Dictyostelium</taxon>
    </lineage>
</organism>
<dbReference type="Proteomes" id="UP000002195">
    <property type="component" value="Unassembled WGS sequence"/>
</dbReference>
<feature type="domain" description="PH" evidence="1">
    <location>
        <begin position="21"/>
        <end position="122"/>
    </location>
</feature>
<dbReference type="FunFam" id="2.30.29.30:FF:000691">
    <property type="entry name" value="Src kinase associated phosphoprotein 1"/>
    <property type="match status" value="1"/>
</dbReference>
<dbReference type="STRING" id="44689.Q551W8"/>
<dbReference type="SMART" id="SM00233">
    <property type="entry name" value="PH"/>
    <property type="match status" value="1"/>
</dbReference>
<evidence type="ECO:0000259" key="1">
    <source>
        <dbReference type="PROSITE" id="PS50003"/>
    </source>
</evidence>
<proteinExistence type="predicted"/>
<dbReference type="InParanoid" id="Q551W8"/>
<dbReference type="FunCoup" id="Q551W8">
    <property type="interactions" value="454"/>
</dbReference>
<dbReference type="Gene3D" id="2.30.29.30">
    <property type="entry name" value="Pleckstrin-homology domain (PH domain)/Phosphotyrosine-binding domain (PTB)"/>
    <property type="match status" value="1"/>
</dbReference>
<dbReference type="SUPFAM" id="SSF50729">
    <property type="entry name" value="PH domain-like"/>
    <property type="match status" value="1"/>
</dbReference>
<comment type="caution">
    <text evidence="2">The sequence shown here is derived from an EMBL/GenBank/DDBJ whole genome shotgun (WGS) entry which is preliminary data.</text>
</comment>
<dbReference type="VEuPathDB" id="AmoebaDB:DDB_G0276317"/>
<evidence type="ECO:0000313" key="3">
    <source>
        <dbReference type="Proteomes" id="UP000002195"/>
    </source>
</evidence>
<dbReference type="InterPro" id="IPR001849">
    <property type="entry name" value="PH_domain"/>
</dbReference>
<dbReference type="InterPro" id="IPR011993">
    <property type="entry name" value="PH-like_dom_sf"/>
</dbReference>
<dbReference type="GO" id="GO:0005886">
    <property type="term" value="C:plasma membrane"/>
    <property type="evidence" value="ECO:0000318"/>
    <property type="project" value="GO_Central"/>
</dbReference>
<dbReference type="GO" id="GO:0030036">
    <property type="term" value="P:actin cytoskeleton organization"/>
    <property type="evidence" value="ECO:0000318"/>
    <property type="project" value="GO_Central"/>
</dbReference>
<dbReference type="eggNOG" id="ENOG502RG24">
    <property type="taxonomic scope" value="Eukaryota"/>
</dbReference>
<gene>
    <name evidence="2" type="ORF">DDB_G0276317</name>
</gene>
<dbReference type="GeneID" id="8620413"/>
<dbReference type="EMBL" id="AAFI02000014">
    <property type="protein sequence ID" value="EAL69305.1"/>
    <property type="molecule type" value="Genomic_DNA"/>
</dbReference>
<dbReference type="PANTHER" id="PTHR12092:SF38">
    <property type="entry name" value="PH DOMAIN-CONTAINING PROTEIN"/>
    <property type="match status" value="1"/>
</dbReference>
<reference evidence="2 3" key="1">
    <citation type="journal article" date="2005" name="Nature">
        <title>The genome of the social amoeba Dictyostelium discoideum.</title>
        <authorList>
            <consortium name="The Dictyostelium discoideum Sequencing Consortium"/>
            <person name="Eichinger L."/>
            <person name="Pachebat J.A."/>
            <person name="Glockner G."/>
            <person name="Rajandream M.A."/>
            <person name="Sucgang R."/>
            <person name="Berriman M."/>
            <person name="Song J."/>
            <person name="Olsen R."/>
            <person name="Szafranski K."/>
            <person name="Xu Q."/>
            <person name="Tunggal B."/>
            <person name="Kummerfeld S."/>
            <person name="Madera M."/>
            <person name="Konfortov B.A."/>
            <person name="Rivero F."/>
            <person name="Bankier A.T."/>
            <person name="Lehmann R."/>
            <person name="Hamlin N."/>
            <person name="Davies R."/>
            <person name="Gaudet P."/>
            <person name="Fey P."/>
            <person name="Pilcher K."/>
            <person name="Chen G."/>
            <person name="Saunders D."/>
            <person name="Sodergren E."/>
            <person name="Davis P."/>
            <person name="Kerhornou A."/>
            <person name="Nie X."/>
            <person name="Hall N."/>
            <person name="Anjard C."/>
            <person name="Hemphill L."/>
            <person name="Bason N."/>
            <person name="Farbrother P."/>
            <person name="Desany B."/>
            <person name="Just E."/>
            <person name="Morio T."/>
            <person name="Rost R."/>
            <person name="Churcher C."/>
            <person name="Cooper J."/>
            <person name="Haydock S."/>
            <person name="van Driessche N."/>
            <person name="Cronin A."/>
            <person name="Goodhead I."/>
            <person name="Muzny D."/>
            <person name="Mourier T."/>
            <person name="Pain A."/>
            <person name="Lu M."/>
            <person name="Harper D."/>
            <person name="Lindsay R."/>
            <person name="Hauser H."/>
            <person name="James K."/>
            <person name="Quiles M."/>
            <person name="Madan Babu M."/>
            <person name="Saito T."/>
            <person name="Buchrieser C."/>
            <person name="Wardroper A."/>
            <person name="Felder M."/>
            <person name="Thangavelu M."/>
            <person name="Johnson D."/>
            <person name="Knights A."/>
            <person name="Loulseged H."/>
            <person name="Mungall K."/>
            <person name="Oliver K."/>
            <person name="Price C."/>
            <person name="Quail M.A."/>
            <person name="Urushihara H."/>
            <person name="Hernandez J."/>
            <person name="Rabbinowitsch E."/>
            <person name="Steffen D."/>
            <person name="Sanders M."/>
            <person name="Ma J."/>
            <person name="Kohara Y."/>
            <person name="Sharp S."/>
            <person name="Simmonds M."/>
            <person name="Spiegler S."/>
            <person name="Tivey A."/>
            <person name="Sugano S."/>
            <person name="White B."/>
            <person name="Walker D."/>
            <person name="Woodward J."/>
            <person name="Winckler T."/>
            <person name="Tanaka Y."/>
            <person name="Shaulsky G."/>
            <person name="Schleicher M."/>
            <person name="Weinstock G."/>
            <person name="Rosenthal A."/>
            <person name="Cox E.C."/>
            <person name="Chisholm R.L."/>
            <person name="Gibbs R."/>
            <person name="Loomis W.F."/>
            <person name="Platzer M."/>
            <person name="Kay R.R."/>
            <person name="Williams J."/>
            <person name="Dear P.H."/>
            <person name="Noegel A.A."/>
            <person name="Barrell B."/>
            <person name="Kuspa A."/>
        </authorList>
    </citation>
    <scope>NUCLEOTIDE SEQUENCE [LARGE SCALE GENOMIC DNA]</scope>
    <source>
        <strain evidence="2 3">AX4</strain>
    </source>
</reference>
<dbReference type="Pfam" id="PF00169">
    <property type="entry name" value="PH"/>
    <property type="match status" value="1"/>
</dbReference>
<keyword evidence="3" id="KW-1185">Reference proteome</keyword>
<dbReference type="dictyBase" id="DDB_G0276317"/>
<dbReference type="Reactome" id="R-DDI-114608">
    <property type="pathway name" value="Platelet degranulation"/>
</dbReference>
<name>Q551W8_DICDI</name>
<dbReference type="RefSeq" id="XP_643210.1">
    <property type="nucleotide sequence ID" value="XM_638118.1"/>
</dbReference>
<accession>Q551W8</accession>
<dbReference type="OMA" id="PPYESDI"/>
<evidence type="ECO:0000313" key="2">
    <source>
        <dbReference type="EMBL" id="EAL69305.1"/>
    </source>
</evidence>
<protein>
    <recommendedName>
        <fullName evidence="1">PH domain-containing protein</fullName>
    </recommendedName>
</protein>
<sequence>MSLYPNLQPQPIKLNSEVKGEALYSGWLQKKGDKGVVLLWKKRYFSVDRNSINYYTDQTLQEQKGSIQWESVSGIEFTNASMLWNDCRYFEIQTTSKRTYYLFSEDQVVSLDWVTNLQKLWSHYKQSLLLINHDNSSNGSNNIDNSYSNNVNNFDSAAAAATATSPTSDIGVTTTTTETTNEYTNCNDSFNNNNNNNNGFEENNNQYRSSQYKDFLNYSQPYYNHFYDNIGKPIQPQNDSLLNIPPRPAGPLRELNQELVKDILPSEGMDLDFYYQSTVHFSNLLLTSGSDYALLSSYLILSILDWDNKKTQPLPYACTPPYESDIVFPYFTYSLQLIRNEILNKWQQKGPNYCTQIDLFSKKKRKNFPLLLENEDRETFLQRNLLLLNYTLKSLISGNKLAAIEDSICVLIDRFLENYESLPSFKYGGFLWKEIEAATTTQEISSKDKTTFKNVLMSYLFYQKLNLEKKNNTRLQFDSTISQRYESVGHSFSQLLHQHPLFTPYQGHIQRTIVRIFFLWQKDLPLCESTSTFEVSVYRNYKVFSRMLNRINSFIFPQLYTSIKDIRDLLFKIVEPQMGGFDINNIDSTSLDSIINS</sequence>
<dbReference type="InterPro" id="IPR037370">
    <property type="entry name" value="Pleckstrin"/>
</dbReference>